<dbReference type="Gene3D" id="3.40.50.300">
    <property type="entry name" value="P-loop containing nucleotide triphosphate hydrolases"/>
    <property type="match status" value="1"/>
</dbReference>
<feature type="region of interest" description="Disordered" evidence="9">
    <location>
        <begin position="16"/>
        <end position="55"/>
    </location>
</feature>
<dbReference type="EMBL" id="BAAFGK010000004">
    <property type="protein sequence ID" value="GAB0056934.1"/>
    <property type="molecule type" value="Genomic_DNA"/>
</dbReference>
<keyword evidence="12" id="KW-1185">Reference proteome</keyword>
<proteinExistence type="inferred from homology"/>
<evidence type="ECO:0000256" key="2">
    <source>
        <dbReference type="ARBA" id="ARBA00022596"/>
    </source>
</evidence>
<protein>
    <recommendedName>
        <fullName evidence="8">Hydrogenase maturation factor HypB</fullName>
    </recommendedName>
</protein>
<accession>A0ABQ0C7S5</accession>
<evidence type="ECO:0000256" key="4">
    <source>
        <dbReference type="ARBA" id="ARBA00022741"/>
    </source>
</evidence>
<evidence type="ECO:0000256" key="5">
    <source>
        <dbReference type="ARBA" id="ARBA00022801"/>
    </source>
</evidence>
<dbReference type="Pfam" id="PF02492">
    <property type="entry name" value="cobW"/>
    <property type="match status" value="1"/>
</dbReference>
<dbReference type="InterPro" id="IPR027417">
    <property type="entry name" value="P-loop_NTPase"/>
</dbReference>
<dbReference type="Proteomes" id="UP001628193">
    <property type="component" value="Unassembled WGS sequence"/>
</dbReference>
<dbReference type="InterPro" id="IPR004392">
    <property type="entry name" value="Hyd_mat_HypB"/>
</dbReference>
<dbReference type="PANTHER" id="PTHR30134:SF2">
    <property type="entry name" value="HYDROGENASE MATURATION FACTOR HYPB"/>
    <property type="match status" value="1"/>
</dbReference>
<evidence type="ECO:0000256" key="3">
    <source>
        <dbReference type="ARBA" id="ARBA00022723"/>
    </source>
</evidence>
<dbReference type="InterPro" id="IPR003495">
    <property type="entry name" value="CobW/HypB/UreG_nucleotide-bd"/>
</dbReference>
<keyword evidence="5" id="KW-0378">Hydrolase</keyword>
<feature type="compositionally biased region" description="Basic and acidic residues" evidence="9">
    <location>
        <begin position="17"/>
        <end position="46"/>
    </location>
</feature>
<evidence type="ECO:0000313" key="11">
    <source>
        <dbReference type="EMBL" id="GAB0056934.1"/>
    </source>
</evidence>
<dbReference type="RefSeq" id="WP_420904650.1">
    <property type="nucleotide sequence ID" value="NZ_BAAFGK010000004.1"/>
</dbReference>
<comment type="similarity">
    <text evidence="1">Belongs to the SIMIBI class G3E GTPase family. HypB/HupM subfamily.</text>
</comment>
<evidence type="ECO:0000256" key="1">
    <source>
        <dbReference type="ARBA" id="ARBA00006211"/>
    </source>
</evidence>
<evidence type="ECO:0000256" key="9">
    <source>
        <dbReference type="SAM" id="MobiDB-lite"/>
    </source>
</evidence>
<gene>
    <name evidence="11" type="primary">hypB</name>
    <name evidence="11" type="ORF">SIID45300_01249</name>
</gene>
<evidence type="ECO:0000313" key="12">
    <source>
        <dbReference type="Proteomes" id="UP001628193"/>
    </source>
</evidence>
<evidence type="ECO:0000256" key="7">
    <source>
        <dbReference type="ARBA" id="ARBA00023134"/>
    </source>
</evidence>
<keyword evidence="3" id="KW-0479">Metal-binding</keyword>
<evidence type="ECO:0000256" key="8">
    <source>
        <dbReference type="ARBA" id="ARBA00035238"/>
    </source>
</evidence>
<keyword evidence="7" id="KW-0342">GTP-binding</keyword>
<comment type="caution">
    <text evidence="11">The sequence shown here is derived from an EMBL/GenBank/DDBJ whole genome shotgun (WGS) entry which is preliminary data.</text>
</comment>
<evidence type="ECO:0000256" key="6">
    <source>
        <dbReference type="ARBA" id="ARBA00022833"/>
    </source>
</evidence>
<name>A0ABQ0C7S5_9PROT</name>
<dbReference type="PANTHER" id="PTHR30134">
    <property type="entry name" value="HYDROGENASE PROTEIN ASSEMBLY PROTEIN, NICKEL CHAPERONE"/>
    <property type="match status" value="1"/>
</dbReference>
<feature type="domain" description="CobW/HypB/UreG nucleotide-binding" evidence="10">
    <location>
        <begin position="87"/>
        <end position="246"/>
    </location>
</feature>
<reference evidence="11 12" key="1">
    <citation type="submission" date="2024-09" db="EMBL/GenBank/DDBJ databases">
        <title>Draft genome sequence of Candidatus Magnetaquicoccaceae bacterium FCR-1.</title>
        <authorList>
            <person name="Shimoshige H."/>
            <person name="Shimamura S."/>
            <person name="Taoka A."/>
            <person name="Kobayashi H."/>
            <person name="Maekawa T."/>
        </authorList>
    </citation>
    <scope>NUCLEOTIDE SEQUENCE [LARGE SCALE GENOMIC DNA]</scope>
    <source>
        <strain evidence="11 12">FCR-1</strain>
    </source>
</reference>
<dbReference type="SUPFAM" id="SSF52540">
    <property type="entry name" value="P-loop containing nucleoside triphosphate hydrolases"/>
    <property type="match status" value="1"/>
</dbReference>
<organism evidence="11 12">
    <name type="scientific">Candidatus Magnetaquiglobus chichijimensis</name>
    <dbReference type="NCBI Taxonomy" id="3141448"/>
    <lineage>
        <taxon>Bacteria</taxon>
        <taxon>Pseudomonadati</taxon>
        <taxon>Pseudomonadota</taxon>
        <taxon>Magnetococcia</taxon>
        <taxon>Magnetococcales</taxon>
        <taxon>Candidatus Magnetaquicoccaceae</taxon>
        <taxon>Candidatus Magnetaquiglobus</taxon>
    </lineage>
</organism>
<keyword evidence="2" id="KW-0533">Nickel</keyword>
<dbReference type="NCBIfam" id="TIGR00073">
    <property type="entry name" value="hypB"/>
    <property type="match status" value="1"/>
</dbReference>
<keyword evidence="4" id="KW-0547">Nucleotide-binding</keyword>
<keyword evidence="6" id="KW-0862">Zinc</keyword>
<sequence length="271" mass="29829">MCETCGCAEALNHAHPPHPEHDHPHAHPDHAHGDPFHGEHTHDGHTHTHPPSPARTVRVENDLLAVNHALAEANRRWLHHYRIHAINLISSPGSGKTLLLEKTLRRLQGRIPTAVIVGDLQTDLDAQRLQGLGARVKQIETVNACHLDAERVSQALPGVIDATTRLLFIENVGNLVCPAAFDLGESERVVLLSTPEGEDKPLKYPVPFVKASLVLVTKTDLTPHLTWKRDVCLDALRRVNPAASVLELSALTGDGMEGWIHHLERMVQKNG</sequence>
<evidence type="ECO:0000259" key="10">
    <source>
        <dbReference type="Pfam" id="PF02492"/>
    </source>
</evidence>